<dbReference type="Proteomes" id="UP000231962">
    <property type="component" value="Unassembled WGS sequence"/>
</dbReference>
<dbReference type="AlphaFoldDB" id="A0A2M9ZNS3"/>
<sequence>MGGTFSSFASRKNDSSKETFWIRGESCLVKRSALIFFKKNQTEDCPKGKAFLEKRNGVPLISFSLESDLLYFSYGNRFKPLQHRFFLRQDFSALYKVEQPLEKSVFLGGKISHAMFGLYSGLPSSHSSPGWFLKPYKNYLEFAASFSQNAGHLLVQFPSYDANSRFGSQILNRYSFRLEISQTTEGNKGFTSAFWKNEEGTQKLAFLAYTGQARQLYFVSEFIPPEERANLVRATWEIESYHRLEVVHLEKFSSDLDRTLEIAKSFTGKFSLFPTSIGSLLLHSKFYKFLPSGESVWAKGIYWGYKRKNWNWEIGQEWRKNGDRISEIQLLFDLQDGWKIQSSILHAEEKNRFPAFIEEPILQYDTGLLLTDRSFYANLRVSHPNFSAQLRHSREKSGKGDSLSLRFEFCMPIPLSKN</sequence>
<evidence type="ECO:0000313" key="4">
    <source>
        <dbReference type="Proteomes" id="UP000231990"/>
    </source>
</evidence>
<evidence type="ECO:0000313" key="3">
    <source>
        <dbReference type="Proteomes" id="UP000231962"/>
    </source>
</evidence>
<organism evidence="2 4">
    <name type="scientific">Leptospira perolatii</name>
    <dbReference type="NCBI Taxonomy" id="2023191"/>
    <lineage>
        <taxon>Bacteria</taxon>
        <taxon>Pseudomonadati</taxon>
        <taxon>Spirochaetota</taxon>
        <taxon>Spirochaetia</taxon>
        <taxon>Leptospirales</taxon>
        <taxon>Leptospiraceae</taxon>
        <taxon>Leptospira</taxon>
    </lineage>
</organism>
<evidence type="ECO:0000313" key="1">
    <source>
        <dbReference type="EMBL" id="PJZ69642.1"/>
    </source>
</evidence>
<reference evidence="3 4" key="1">
    <citation type="submission" date="2017-07" db="EMBL/GenBank/DDBJ databases">
        <title>Leptospira spp. isolated from tropical soils.</title>
        <authorList>
            <person name="Thibeaux R."/>
            <person name="Iraola G."/>
            <person name="Ferres I."/>
            <person name="Bierque E."/>
            <person name="Girault D."/>
            <person name="Soupe-Gilbert M.-E."/>
            <person name="Picardeau M."/>
            <person name="Goarant C."/>
        </authorList>
    </citation>
    <scope>NUCLEOTIDE SEQUENCE [LARGE SCALE GENOMIC DNA]</scope>
    <source>
        <strain evidence="2 4">FH1-B-B1</strain>
        <strain evidence="1 3">FH1-B-C1</strain>
    </source>
</reference>
<name>A0A2M9ZNS3_9LEPT</name>
<protein>
    <submittedName>
        <fullName evidence="2">Uncharacterized protein</fullName>
    </submittedName>
</protein>
<keyword evidence="3" id="KW-1185">Reference proteome</keyword>
<evidence type="ECO:0000313" key="2">
    <source>
        <dbReference type="EMBL" id="PJZ73629.1"/>
    </source>
</evidence>
<dbReference type="EMBL" id="NPDZ01000004">
    <property type="protein sequence ID" value="PJZ73629.1"/>
    <property type="molecule type" value="Genomic_DNA"/>
</dbReference>
<comment type="caution">
    <text evidence="2">The sequence shown here is derived from an EMBL/GenBank/DDBJ whole genome shotgun (WGS) entry which is preliminary data.</text>
</comment>
<proteinExistence type="predicted"/>
<dbReference type="EMBL" id="NPDY01000008">
    <property type="protein sequence ID" value="PJZ69642.1"/>
    <property type="molecule type" value="Genomic_DNA"/>
</dbReference>
<accession>A0A2M9ZNS3</accession>
<dbReference type="Proteomes" id="UP000231990">
    <property type="component" value="Unassembled WGS sequence"/>
</dbReference>
<gene>
    <name evidence="1" type="ORF">CH360_10210</name>
    <name evidence="2" type="ORF">CH373_09065</name>
</gene>